<feature type="compositionally biased region" description="Pro residues" evidence="13">
    <location>
        <begin position="571"/>
        <end position="580"/>
    </location>
</feature>
<evidence type="ECO:0000256" key="8">
    <source>
        <dbReference type="ARBA" id="ARBA00022892"/>
    </source>
</evidence>
<dbReference type="InterPro" id="IPR036175">
    <property type="entry name" value="Sec23/24_helical_dom_sf"/>
</dbReference>
<keyword evidence="10" id="KW-0333">Golgi apparatus</keyword>
<evidence type="ECO:0000259" key="17">
    <source>
        <dbReference type="Pfam" id="PF04815"/>
    </source>
</evidence>
<evidence type="ECO:0000259" key="18">
    <source>
        <dbReference type="Pfam" id="PF08033"/>
    </source>
</evidence>
<dbReference type="GO" id="GO:0070971">
    <property type="term" value="C:endoplasmic reticulum exit site"/>
    <property type="evidence" value="ECO:0007669"/>
    <property type="project" value="TreeGrafter"/>
</dbReference>
<evidence type="ECO:0000256" key="13">
    <source>
        <dbReference type="SAM" id="MobiDB-lite"/>
    </source>
</evidence>
<reference evidence="19" key="1">
    <citation type="submission" date="2023-10" db="EMBL/GenBank/DDBJ databases">
        <title>Genome assemblies of two species of porcelain crab, Petrolisthes cinctipes and Petrolisthes manimaculis (Anomura: Porcellanidae).</title>
        <authorList>
            <person name="Angst P."/>
        </authorList>
    </citation>
    <scope>NUCLEOTIDE SEQUENCE</scope>
    <source>
        <strain evidence="19">PB745_01</strain>
        <tissue evidence="19">Gill</tissue>
    </source>
</reference>
<sequence>MQQPPPTINGGEVGQAAVRHPGPQVTKPSMPPPQFPPTTGKPAGYNVQPPGVVKMPAPPMNGPPSGPPPLRPDVRPPLVNGQPGPPPGPPAGPPPRPFGAIPSRVNVSGSAPNPSPTTMEATSLLNGYQRPSPPINLPAPSGSTSTLNEGHRSHPSQSLIGQENSSKPSHRVSHRMSPVPPNTSSSYLHASVNGAPTTVPTTTVSSKTSVSEPQSISSDRTVKLPPNSGINVNGTFQGNISVSSSVPTPVSGHYSVAASRAPQAVNTPTTPAVSGVPKTYNSQVAGTSAHLQASHSSGSQLVSTSMSNSSRTVPPSPVNVSSAPQGHTVGSQPSTRHLPPSVRPPSTVAHGSQFKPPGAYAPPSAVGPSLVSPSLQASISPLQPPFRSPAQPGPPQTKTMGPPVAMVSTLPVGSTQMQVRPPTSMGPPATTMGPSPTTVGLLPNSVRPPLPTMGSVGPPPPAMGPLPPSMGPPQPSMGPPPPSMRPPPPSMGPPLPSMGPPLPSMGPPPPSMGPPPPSMGPPPPSMGPPPPSMGPPPTSMGPPPTSMGPPPTSMGPPPTAVGYPPLSVGSPLPPVGPPPTSMSVPPSMGFPPTSAGYKPSVGPPPTGSTMTGPHHGLPKGHVQQPLPGQEMMPPYQGQHQYTGGPANMTQLSQELGGLSVTRDGWNKGWGTHQIDLLQNRQVLPPGGVVPPKPLLAQEYLPNCSPDVFRCTLTKVPETKTVLQKSRLPFGLLIHPFRDLEHLPVVSCNTIVRCRSCRTYINPYVVFKGERRWECNLCFRVNELPEEFQYDPVSKTYGEPSRRPEVKETTIEFIAPQEYMLRPPQPATYLWVLDVSRQAVDTGYLKVVCDTLLTHLDKIPGDRRTMIGFITFSSNVQFYLMGEDQRHVQMLEVGEVDDVFVPNPDDLLVNLEQSRTLVEELLAMLPEAHGNSYHTQSALGSALQAAYKLLSPIGGRITVMTTTLPTVGPGALKPREDPNQRAGKDIQNMGPATDFYKKLALDCSGQQIAVDLFALNSHYVDMATLTGMSKFSGGCIHHFPNLHLARNPTSVTPFVNCLTRYITRKIGFEAVMRIRATRGLTITNFHGNFFVRSTDLLSLPNINPDAGFGMQVSIEESLHNIRTACFQAALLYTSSRGERRIRVHTLCLPVCPNQHEIVTSADQEAVVGLLCKMGVDRCLSSSLSDARDALVNACIDALTAYKMGLSNPAHGALEAPPGFQLLPLFVLAVVKCIAFRGGLSTKLDDRMFAMCELKSMPLKHLLTFVYPDLYPIHLLSEKGALHIDDQVIPQPGRLHLSAERLERAGAYLMDNGNAILIYIRSGVSSAWVEATLGVPSYAVIPQPLYEDALPALDTTESNLLCNFVMHLQRNKPYHAPVVVLKEDNPARMLFIQYLVDDRTEGSHSYVEFLQYLKTQIK</sequence>
<keyword evidence="20" id="KW-1185">Reference proteome</keyword>
<dbReference type="Proteomes" id="UP001286313">
    <property type="component" value="Unassembled WGS sequence"/>
</dbReference>
<dbReference type="Pfam" id="PF00626">
    <property type="entry name" value="Gelsolin"/>
    <property type="match status" value="1"/>
</dbReference>
<feature type="region of interest" description="Disordered" evidence="13">
    <location>
        <begin position="1"/>
        <end position="230"/>
    </location>
</feature>
<dbReference type="EMBL" id="JAWQEG010002978">
    <property type="protein sequence ID" value="KAK3868581.1"/>
    <property type="molecule type" value="Genomic_DNA"/>
</dbReference>
<dbReference type="Gene3D" id="2.30.30.380">
    <property type="entry name" value="Zn-finger domain of Sec23/24"/>
    <property type="match status" value="1"/>
</dbReference>
<dbReference type="GO" id="GO:0008270">
    <property type="term" value="F:zinc ion binding"/>
    <property type="evidence" value="ECO:0007669"/>
    <property type="project" value="InterPro"/>
</dbReference>
<feature type="compositionally biased region" description="Low complexity" evidence="13">
    <location>
        <begin position="307"/>
        <end position="322"/>
    </location>
</feature>
<dbReference type="InterPro" id="IPR036180">
    <property type="entry name" value="Gelsolin-like_dom_sf"/>
</dbReference>
<evidence type="ECO:0000256" key="1">
    <source>
        <dbReference type="ARBA" id="ARBA00004299"/>
    </source>
</evidence>
<dbReference type="CDD" id="cd01479">
    <property type="entry name" value="Sec24-like"/>
    <property type="match status" value="1"/>
</dbReference>
<dbReference type="SUPFAM" id="SSF53300">
    <property type="entry name" value="vWA-like"/>
    <property type="match status" value="1"/>
</dbReference>
<dbReference type="SUPFAM" id="SSF82754">
    <property type="entry name" value="C-terminal, gelsolin-like domain of Sec23/24"/>
    <property type="match status" value="1"/>
</dbReference>
<protein>
    <recommendedName>
        <fullName evidence="21">Protein transport protein Sec24A</fullName>
    </recommendedName>
</protein>
<dbReference type="InterPro" id="IPR029006">
    <property type="entry name" value="ADF-H/Gelsolin-like_dom_sf"/>
</dbReference>
<evidence type="ECO:0000259" key="16">
    <source>
        <dbReference type="Pfam" id="PF04811"/>
    </source>
</evidence>
<dbReference type="InterPro" id="IPR006900">
    <property type="entry name" value="Sec23/24_helical_dom"/>
</dbReference>
<proteinExistence type="inferred from homology"/>
<dbReference type="GO" id="GO:0005789">
    <property type="term" value="C:endoplasmic reticulum membrane"/>
    <property type="evidence" value="ECO:0007669"/>
    <property type="project" value="UniProtKB-SubCell"/>
</dbReference>
<dbReference type="SUPFAM" id="SSF81811">
    <property type="entry name" value="Helical domain of Sec23/24"/>
    <property type="match status" value="1"/>
</dbReference>
<feature type="domain" description="Sec23/Sec24 beta-sandwich" evidence="18">
    <location>
        <begin position="1066"/>
        <end position="1149"/>
    </location>
</feature>
<feature type="compositionally biased region" description="Pro residues" evidence="13">
    <location>
        <begin position="56"/>
        <end position="71"/>
    </location>
</feature>
<evidence type="ECO:0000256" key="7">
    <source>
        <dbReference type="ARBA" id="ARBA00022824"/>
    </source>
</evidence>
<evidence type="ECO:0000256" key="6">
    <source>
        <dbReference type="ARBA" id="ARBA00022490"/>
    </source>
</evidence>
<evidence type="ECO:0000313" key="20">
    <source>
        <dbReference type="Proteomes" id="UP001286313"/>
    </source>
</evidence>
<organism evidence="19 20">
    <name type="scientific">Petrolisthes cinctipes</name>
    <name type="common">Flat porcelain crab</name>
    <dbReference type="NCBI Taxonomy" id="88211"/>
    <lineage>
        <taxon>Eukaryota</taxon>
        <taxon>Metazoa</taxon>
        <taxon>Ecdysozoa</taxon>
        <taxon>Arthropoda</taxon>
        <taxon>Crustacea</taxon>
        <taxon>Multicrustacea</taxon>
        <taxon>Malacostraca</taxon>
        <taxon>Eumalacostraca</taxon>
        <taxon>Eucarida</taxon>
        <taxon>Decapoda</taxon>
        <taxon>Pleocyemata</taxon>
        <taxon>Anomura</taxon>
        <taxon>Galatheoidea</taxon>
        <taxon>Porcellanidae</taxon>
        <taxon>Petrolisthes</taxon>
    </lineage>
</organism>
<feature type="compositionally biased region" description="Polar residues" evidence="13">
    <location>
        <begin position="323"/>
        <end position="335"/>
    </location>
</feature>
<comment type="subcellular location">
    <subcellularLocation>
        <location evidence="1">Cytoplasmic vesicle</location>
        <location evidence="1">COPII-coated vesicle membrane</location>
        <topology evidence="1">Peripheral membrane protein</topology>
        <orientation evidence="1">Cytoplasmic side</orientation>
    </subcellularLocation>
    <subcellularLocation>
        <location evidence="3">Endoplasmic reticulum membrane</location>
        <topology evidence="3">Peripheral membrane protein</topology>
        <orientation evidence="3">Cytoplasmic side</orientation>
    </subcellularLocation>
    <subcellularLocation>
        <location evidence="2">Golgi apparatus membrane</location>
    </subcellularLocation>
</comment>
<dbReference type="InterPro" id="IPR007123">
    <property type="entry name" value="Gelsolin-like_dom"/>
</dbReference>
<dbReference type="GO" id="GO:0030127">
    <property type="term" value="C:COPII vesicle coat"/>
    <property type="evidence" value="ECO:0007669"/>
    <property type="project" value="InterPro"/>
</dbReference>
<evidence type="ECO:0000256" key="4">
    <source>
        <dbReference type="ARBA" id="ARBA00008334"/>
    </source>
</evidence>
<evidence type="ECO:0000256" key="9">
    <source>
        <dbReference type="ARBA" id="ARBA00022927"/>
    </source>
</evidence>
<evidence type="ECO:0000256" key="2">
    <source>
        <dbReference type="ARBA" id="ARBA00004394"/>
    </source>
</evidence>
<feature type="region of interest" description="Disordered" evidence="13">
    <location>
        <begin position="259"/>
        <end position="403"/>
    </location>
</feature>
<feature type="compositionally biased region" description="Pro residues" evidence="13">
    <location>
        <begin position="83"/>
        <end position="97"/>
    </location>
</feature>
<dbReference type="Gene3D" id="3.40.20.10">
    <property type="entry name" value="Severin"/>
    <property type="match status" value="1"/>
</dbReference>
<keyword evidence="5" id="KW-0813">Transport</keyword>
<keyword evidence="11" id="KW-0472">Membrane</keyword>
<dbReference type="SUPFAM" id="SSF82919">
    <property type="entry name" value="Zn-finger domain of Sec23/24"/>
    <property type="match status" value="1"/>
</dbReference>
<dbReference type="GO" id="GO:0000139">
    <property type="term" value="C:Golgi membrane"/>
    <property type="evidence" value="ECO:0007669"/>
    <property type="project" value="UniProtKB-SubCell"/>
</dbReference>
<dbReference type="GO" id="GO:0090110">
    <property type="term" value="P:COPII-coated vesicle cargo loading"/>
    <property type="evidence" value="ECO:0007669"/>
    <property type="project" value="TreeGrafter"/>
</dbReference>
<dbReference type="InterPro" id="IPR036465">
    <property type="entry name" value="vWFA_dom_sf"/>
</dbReference>
<keyword evidence="6" id="KW-0963">Cytoplasm</keyword>
<feature type="compositionally biased region" description="Polar residues" evidence="13">
    <location>
        <begin position="279"/>
        <end position="306"/>
    </location>
</feature>
<dbReference type="InterPro" id="IPR012990">
    <property type="entry name" value="Beta-sandwich_Sec23_24"/>
</dbReference>
<dbReference type="InterPro" id="IPR036174">
    <property type="entry name" value="Znf_Sec23_Sec24_sf"/>
</dbReference>
<dbReference type="InterPro" id="IPR041742">
    <property type="entry name" value="Sec24-like_trunk_dom"/>
</dbReference>
<dbReference type="GO" id="GO:0000149">
    <property type="term" value="F:SNARE binding"/>
    <property type="evidence" value="ECO:0007669"/>
    <property type="project" value="TreeGrafter"/>
</dbReference>
<dbReference type="InterPro" id="IPR050550">
    <property type="entry name" value="SEC23_SEC24_subfamily"/>
</dbReference>
<feature type="compositionally biased region" description="Polar residues" evidence="13">
    <location>
        <begin position="155"/>
        <end position="167"/>
    </location>
</feature>
<dbReference type="PANTHER" id="PTHR13803:SF39">
    <property type="entry name" value="SECRETORY 24AB, ISOFORM A"/>
    <property type="match status" value="1"/>
</dbReference>
<accession>A0AAE1K8L3</accession>
<dbReference type="Gene3D" id="2.60.40.1670">
    <property type="entry name" value="beta-sandwich domain of Sec23/24"/>
    <property type="match status" value="1"/>
</dbReference>
<evidence type="ECO:0000256" key="3">
    <source>
        <dbReference type="ARBA" id="ARBA00004397"/>
    </source>
</evidence>
<evidence type="ECO:0000256" key="10">
    <source>
        <dbReference type="ARBA" id="ARBA00023034"/>
    </source>
</evidence>
<evidence type="ECO:0000259" key="15">
    <source>
        <dbReference type="Pfam" id="PF04810"/>
    </source>
</evidence>
<feature type="compositionally biased region" description="Pro residues" evidence="13">
    <location>
        <begin position="382"/>
        <end position="395"/>
    </location>
</feature>
<name>A0AAE1K8L3_PETCI</name>
<feature type="region of interest" description="Disordered" evidence="13">
    <location>
        <begin position="452"/>
        <end position="583"/>
    </location>
</feature>
<feature type="compositionally biased region" description="Pro residues" evidence="13">
    <location>
        <begin position="452"/>
        <end position="559"/>
    </location>
</feature>
<gene>
    <name evidence="19" type="ORF">Pcinc_026038</name>
</gene>
<evidence type="ECO:0000313" key="19">
    <source>
        <dbReference type="EMBL" id="KAK3868581.1"/>
    </source>
</evidence>
<feature type="domain" description="Sec23/Sec24 trunk" evidence="16">
    <location>
        <begin position="823"/>
        <end position="1060"/>
    </location>
</feature>
<evidence type="ECO:0000259" key="14">
    <source>
        <dbReference type="Pfam" id="PF00626"/>
    </source>
</evidence>
<dbReference type="Pfam" id="PF04811">
    <property type="entry name" value="Sec23_trunk"/>
    <property type="match status" value="1"/>
</dbReference>
<dbReference type="Pfam" id="PF08033">
    <property type="entry name" value="Sec23_BS"/>
    <property type="match status" value="1"/>
</dbReference>
<evidence type="ECO:0000256" key="12">
    <source>
        <dbReference type="ARBA" id="ARBA00023329"/>
    </source>
</evidence>
<evidence type="ECO:0000256" key="11">
    <source>
        <dbReference type="ARBA" id="ARBA00023136"/>
    </source>
</evidence>
<keyword evidence="7" id="KW-0256">Endoplasmic reticulum</keyword>
<comment type="caution">
    <text evidence="19">The sequence shown here is derived from an EMBL/GenBank/DDBJ whole genome shotgun (WGS) entry which is preliminary data.</text>
</comment>
<keyword evidence="12" id="KW-0968">Cytoplasmic vesicle</keyword>
<feature type="compositionally biased region" description="Polar residues" evidence="13">
    <location>
        <begin position="371"/>
        <end position="381"/>
    </location>
</feature>
<dbReference type="InterPro" id="IPR006896">
    <property type="entry name" value="Sec23/24_trunk_dom"/>
</dbReference>
<evidence type="ECO:0000256" key="5">
    <source>
        <dbReference type="ARBA" id="ARBA00022448"/>
    </source>
</evidence>
<dbReference type="Gene3D" id="3.40.50.410">
    <property type="entry name" value="von Willebrand factor, type A domain"/>
    <property type="match status" value="1"/>
</dbReference>
<dbReference type="GO" id="GO:0006886">
    <property type="term" value="P:intracellular protein transport"/>
    <property type="evidence" value="ECO:0007669"/>
    <property type="project" value="InterPro"/>
</dbReference>
<comment type="similarity">
    <text evidence="4">Belongs to the SEC23/SEC24 family. SEC24 subfamily.</text>
</comment>
<evidence type="ECO:0008006" key="21">
    <source>
        <dbReference type="Google" id="ProtNLM"/>
    </source>
</evidence>
<dbReference type="InterPro" id="IPR006895">
    <property type="entry name" value="Znf_Sec23_Sec24"/>
</dbReference>
<feature type="compositionally biased region" description="Polar residues" evidence="13">
    <location>
        <begin position="105"/>
        <end position="126"/>
    </location>
</feature>
<keyword evidence="9" id="KW-0653">Protein transport</keyword>
<dbReference type="Pfam" id="PF04810">
    <property type="entry name" value="zf-Sec23_Sec24"/>
    <property type="match status" value="1"/>
</dbReference>
<dbReference type="SUPFAM" id="SSF81995">
    <property type="entry name" value="beta-sandwich domain of Sec23/24"/>
    <property type="match status" value="1"/>
</dbReference>
<feature type="domain" description="Gelsolin-like" evidence="14">
    <location>
        <begin position="1288"/>
        <end position="1357"/>
    </location>
</feature>
<feature type="compositionally biased region" description="Low complexity" evidence="13">
    <location>
        <begin position="196"/>
        <end position="213"/>
    </location>
</feature>
<keyword evidence="8" id="KW-0931">ER-Golgi transport</keyword>
<feature type="domain" description="Zinc finger Sec23/Sec24-type" evidence="15">
    <location>
        <begin position="750"/>
        <end position="786"/>
    </location>
</feature>
<dbReference type="Pfam" id="PF04815">
    <property type="entry name" value="Sec23_helical"/>
    <property type="match status" value="1"/>
</dbReference>
<dbReference type="Gene3D" id="1.20.120.730">
    <property type="entry name" value="Sec23/Sec24 helical domain"/>
    <property type="match status" value="1"/>
</dbReference>
<dbReference type="PANTHER" id="PTHR13803">
    <property type="entry name" value="SEC24-RELATED PROTEIN"/>
    <property type="match status" value="1"/>
</dbReference>
<feature type="domain" description="Sec23/Sec24 helical" evidence="17">
    <location>
        <begin position="1161"/>
        <end position="1261"/>
    </location>
</feature>